<protein>
    <submittedName>
        <fullName evidence="3">Glycosyltransferase family 2 protein</fullName>
    </submittedName>
</protein>
<feature type="domain" description="Glycosyltransferase 2-like" evidence="1">
    <location>
        <begin position="17"/>
        <end position="206"/>
    </location>
</feature>
<reference evidence="3 5" key="2">
    <citation type="submission" date="2020-04" db="EMBL/GenBank/DDBJ databases">
        <title>Whole genome sequencing of clinical and environmental type strains of Ochrobactrum.</title>
        <authorList>
            <person name="Dharne M."/>
        </authorList>
    </citation>
    <scope>NUCLEOTIDE SEQUENCE [LARGE SCALE GENOMIC DNA]</scope>
    <source>
        <strain evidence="3 5">DSM 13340</strain>
    </source>
</reference>
<dbReference type="Proteomes" id="UP000558475">
    <property type="component" value="Unassembled WGS sequence"/>
</dbReference>
<evidence type="ECO:0000313" key="5">
    <source>
        <dbReference type="Proteomes" id="UP000558475"/>
    </source>
</evidence>
<organism evidence="3 5">
    <name type="scientific">Brucella tritici</name>
    <dbReference type="NCBI Taxonomy" id="94626"/>
    <lineage>
        <taxon>Bacteria</taxon>
        <taxon>Pseudomonadati</taxon>
        <taxon>Pseudomonadota</taxon>
        <taxon>Alphaproteobacteria</taxon>
        <taxon>Hyphomicrobiales</taxon>
        <taxon>Brucellaceae</taxon>
        <taxon>Brucella/Ochrobactrum group</taxon>
        <taxon>Brucella</taxon>
    </lineage>
</organism>
<dbReference type="GO" id="GO:0016740">
    <property type="term" value="F:transferase activity"/>
    <property type="evidence" value="ECO:0007669"/>
    <property type="project" value="UniProtKB-KW"/>
</dbReference>
<dbReference type="AlphaFoldDB" id="A0A7X6FRA7"/>
<evidence type="ECO:0000313" key="2">
    <source>
        <dbReference type="EMBL" id="KAB2661088.1"/>
    </source>
</evidence>
<evidence type="ECO:0000259" key="1">
    <source>
        <dbReference type="Pfam" id="PF00535"/>
    </source>
</evidence>
<accession>A0A7X6FRA7</accession>
<evidence type="ECO:0000313" key="4">
    <source>
        <dbReference type="Proteomes" id="UP000430843"/>
    </source>
</evidence>
<keyword evidence="4" id="KW-1185">Reference proteome</keyword>
<dbReference type="PANTHER" id="PTHR43179:SF10">
    <property type="entry name" value="GLYCOSYL TRANSFERASE"/>
    <property type="match status" value="1"/>
</dbReference>
<dbReference type="Proteomes" id="UP000430843">
    <property type="component" value="Unassembled WGS sequence"/>
</dbReference>
<dbReference type="EMBL" id="WBWA01000065">
    <property type="protein sequence ID" value="KAB2661088.1"/>
    <property type="molecule type" value="Genomic_DNA"/>
</dbReference>
<dbReference type="Gene3D" id="3.90.550.10">
    <property type="entry name" value="Spore Coat Polysaccharide Biosynthesis Protein SpsA, Chain A"/>
    <property type="match status" value="1"/>
</dbReference>
<proteinExistence type="predicted"/>
<sequence length="275" mass="31585">MKTSAQSPLAGEEMFTISIVTYNPDLDEFRSTLTSLACALNPFDPSSIAIIIVDNSSRDTISSMIETQLARWTTKLISGHGNIGFGRGHNLALSDIGEFHLILNPDVTMDRFALRNAIHFMQTNWDCGLLSPHAYWPNGKRQYLCKRYPSVLDLLLRGFAPIYIQRLFDHRLSQYEMRSETQHNVYWNPPIVSGCFMLFRGDTFRELKGFDLRYMLYFEDFDISLRTAGLSKIAYVPSVQIIHKGGNTARKGPWHVFQFLRSAIIFFTSHRIKLF</sequence>
<dbReference type="PANTHER" id="PTHR43179">
    <property type="entry name" value="RHAMNOSYLTRANSFERASE WBBL"/>
    <property type="match status" value="1"/>
</dbReference>
<dbReference type="RefSeq" id="WP_151679055.1">
    <property type="nucleotide sequence ID" value="NZ_WBWA01000065.1"/>
</dbReference>
<comment type="caution">
    <text evidence="3">The sequence shown here is derived from an EMBL/GenBank/DDBJ whole genome shotgun (WGS) entry which is preliminary data.</text>
</comment>
<evidence type="ECO:0000313" key="3">
    <source>
        <dbReference type="EMBL" id="NKW09625.1"/>
    </source>
</evidence>
<gene>
    <name evidence="2" type="ORF">F9K91_25370</name>
    <name evidence="3" type="ORF">HGG76_08140</name>
</gene>
<keyword evidence="3" id="KW-0808">Transferase</keyword>
<reference evidence="2 4" key="1">
    <citation type="submission" date="2019-09" db="EMBL/GenBank/DDBJ databases">
        <title>Taxonomic organization of the family Brucellaceae based on a phylogenomic approach.</title>
        <authorList>
            <person name="Leclercq S."/>
            <person name="Cloeckaert A."/>
            <person name="Zygmunt M.S."/>
        </authorList>
    </citation>
    <scope>NUCLEOTIDE SEQUENCE [LARGE SCALE GENOMIC DNA]</scope>
    <source>
        <strain evidence="2 4">LMG 18957</strain>
    </source>
</reference>
<dbReference type="InterPro" id="IPR001173">
    <property type="entry name" value="Glyco_trans_2-like"/>
</dbReference>
<dbReference type="EMBL" id="JAAXZB010000001">
    <property type="protein sequence ID" value="NKW09625.1"/>
    <property type="molecule type" value="Genomic_DNA"/>
</dbReference>
<dbReference type="SUPFAM" id="SSF53448">
    <property type="entry name" value="Nucleotide-diphospho-sugar transferases"/>
    <property type="match status" value="1"/>
</dbReference>
<dbReference type="InterPro" id="IPR029044">
    <property type="entry name" value="Nucleotide-diphossugar_trans"/>
</dbReference>
<name>A0A7X6FRA7_9HYPH</name>
<dbReference type="Pfam" id="PF00535">
    <property type="entry name" value="Glycos_transf_2"/>
    <property type="match status" value="1"/>
</dbReference>